<dbReference type="OrthoDB" id="3200752at2759"/>
<keyword evidence="5" id="KW-0408">Iron</keyword>
<sequence length="387" mass="43416">MATLESEPSVGLQLCATVGRFMQDIFRYKLDARNHYDLPIPALLDRELVEDCYLAVDTVFEAAKGRNEYSTSWTLAEYTAGAKKPNDGTGDGEFPKATLNRCQERPTLTDTPCHVSDSDGRVLAWYFPGAISSRRQAQVEKAIVDLAHAMEKPLPMGQDGKTSWRTNSFFFRNPEECAVRPGRTDAPKPPNHEPGPSQTLAVDKDNEQFIRSLQEYNALVGGMLAVIHPDLYDVALATWKTIHHCPAGSTRPDRVQELLGIWASPFTAISLIVNRETPIHKDRLGGQNYLDAVATFGNYVNGRFEIPALGMRFRYNPGCVIFLNSYNFAHGASRVEGERYCIASFFRPDMVKNGSLYHQGAESLPAIQDYRRFYVEEYRGRESTGKM</sequence>
<evidence type="ECO:0000259" key="7">
    <source>
        <dbReference type="Pfam" id="PF12851"/>
    </source>
</evidence>
<dbReference type="GO" id="GO:0051213">
    <property type="term" value="F:dioxygenase activity"/>
    <property type="evidence" value="ECO:0007669"/>
    <property type="project" value="UniProtKB-KW"/>
</dbReference>
<dbReference type="EMBL" id="JAACJK010000073">
    <property type="protein sequence ID" value="KAF5334254.1"/>
    <property type="molecule type" value="Genomic_DNA"/>
</dbReference>
<keyword evidence="9" id="KW-1185">Reference proteome</keyword>
<dbReference type="InterPro" id="IPR024779">
    <property type="entry name" value="2OGFeDO_JBP1/TET_oxygenase_dom"/>
</dbReference>
<name>A0A8H5C3V7_9AGAR</name>
<protein>
    <recommendedName>
        <fullName evidence="7">2OGFeDO JBP1/TET oxygenase domain-containing protein</fullName>
    </recommendedName>
</protein>
<evidence type="ECO:0000256" key="5">
    <source>
        <dbReference type="ARBA" id="ARBA00023004"/>
    </source>
</evidence>
<dbReference type="AlphaFoldDB" id="A0A8H5C3V7"/>
<keyword evidence="3" id="KW-0223">Dioxygenase</keyword>
<dbReference type="Proteomes" id="UP000541558">
    <property type="component" value="Unassembled WGS sequence"/>
</dbReference>
<evidence type="ECO:0000256" key="2">
    <source>
        <dbReference type="ARBA" id="ARBA00022723"/>
    </source>
</evidence>
<comment type="caution">
    <text evidence="8">The sequence shown here is derived from an EMBL/GenBank/DDBJ whole genome shotgun (WGS) entry which is preliminary data.</text>
</comment>
<evidence type="ECO:0000313" key="8">
    <source>
        <dbReference type="EMBL" id="KAF5334254.1"/>
    </source>
</evidence>
<accession>A0A8H5C3V7</accession>
<evidence type="ECO:0000256" key="1">
    <source>
        <dbReference type="ARBA" id="ARBA00001954"/>
    </source>
</evidence>
<evidence type="ECO:0000256" key="3">
    <source>
        <dbReference type="ARBA" id="ARBA00022964"/>
    </source>
</evidence>
<feature type="domain" description="2OGFeDO JBP1/TET oxygenase" evidence="7">
    <location>
        <begin position="204"/>
        <end position="347"/>
    </location>
</feature>
<evidence type="ECO:0000313" key="9">
    <source>
        <dbReference type="Proteomes" id="UP000541558"/>
    </source>
</evidence>
<dbReference type="Pfam" id="PF12851">
    <property type="entry name" value="Tet_JBP"/>
    <property type="match status" value="1"/>
</dbReference>
<comment type="cofactor">
    <cofactor evidence="1">
        <name>Fe(2+)</name>
        <dbReference type="ChEBI" id="CHEBI:29033"/>
    </cofactor>
</comment>
<reference evidence="8 9" key="1">
    <citation type="journal article" date="2020" name="ISME J.">
        <title>Uncovering the hidden diversity of litter-decomposition mechanisms in mushroom-forming fungi.</title>
        <authorList>
            <person name="Floudas D."/>
            <person name="Bentzer J."/>
            <person name="Ahren D."/>
            <person name="Johansson T."/>
            <person name="Persson P."/>
            <person name="Tunlid A."/>
        </authorList>
    </citation>
    <scope>NUCLEOTIDE SEQUENCE [LARGE SCALE GENOMIC DNA]</scope>
    <source>
        <strain evidence="8 9">CBS 175.51</strain>
    </source>
</reference>
<keyword evidence="2" id="KW-0479">Metal-binding</keyword>
<dbReference type="Gene3D" id="3.60.130.30">
    <property type="match status" value="1"/>
</dbReference>
<keyword evidence="4" id="KW-0560">Oxidoreductase</keyword>
<evidence type="ECO:0000256" key="6">
    <source>
        <dbReference type="SAM" id="MobiDB-lite"/>
    </source>
</evidence>
<evidence type="ECO:0000256" key="4">
    <source>
        <dbReference type="ARBA" id="ARBA00023002"/>
    </source>
</evidence>
<feature type="region of interest" description="Disordered" evidence="6">
    <location>
        <begin position="178"/>
        <end position="198"/>
    </location>
</feature>
<dbReference type="GO" id="GO:0046872">
    <property type="term" value="F:metal ion binding"/>
    <property type="evidence" value="ECO:0007669"/>
    <property type="project" value="UniProtKB-KW"/>
</dbReference>
<gene>
    <name evidence="8" type="ORF">D9611_014586</name>
</gene>
<proteinExistence type="predicted"/>
<organism evidence="8 9">
    <name type="scientific">Ephemerocybe angulata</name>
    <dbReference type="NCBI Taxonomy" id="980116"/>
    <lineage>
        <taxon>Eukaryota</taxon>
        <taxon>Fungi</taxon>
        <taxon>Dikarya</taxon>
        <taxon>Basidiomycota</taxon>
        <taxon>Agaricomycotina</taxon>
        <taxon>Agaricomycetes</taxon>
        <taxon>Agaricomycetidae</taxon>
        <taxon>Agaricales</taxon>
        <taxon>Agaricineae</taxon>
        <taxon>Psathyrellaceae</taxon>
        <taxon>Ephemerocybe</taxon>
    </lineage>
</organism>